<dbReference type="Pfam" id="PF05932">
    <property type="entry name" value="CesT"/>
    <property type="match status" value="1"/>
</dbReference>
<protein>
    <recommendedName>
        <fullName evidence="3">Type III secretion system chaperone</fullName>
    </recommendedName>
</protein>
<evidence type="ECO:0000313" key="1">
    <source>
        <dbReference type="EMBL" id="MET4580342.1"/>
    </source>
</evidence>
<dbReference type="EMBL" id="JBEPSH010000016">
    <property type="protein sequence ID" value="MET4580342.1"/>
    <property type="molecule type" value="Genomic_DNA"/>
</dbReference>
<comment type="caution">
    <text evidence="1">The sequence shown here is derived from an EMBL/GenBank/DDBJ whole genome shotgun (WGS) entry which is preliminary data.</text>
</comment>
<accession>A0ABV2QHE3</accession>
<dbReference type="CDD" id="cd16364">
    <property type="entry name" value="T3SC_I-like"/>
    <property type="match status" value="1"/>
</dbReference>
<name>A0ABV2QHE3_9BURK</name>
<evidence type="ECO:0008006" key="3">
    <source>
        <dbReference type="Google" id="ProtNLM"/>
    </source>
</evidence>
<sequence length="146" mass="16005">MSSFGSVLSSFGEKLGIQGLAFDQDGCCRLVFDGQKMFELRTSSAQGRMLLSSRVGRSGSPWPDATGRLLLQANLWGAGAGGGWFSQDDQGQIYLQHEVSLSEDSASQMLAKVEGMLSSLEVWERRLSEQTSDQASQLQRHVMQRV</sequence>
<dbReference type="InterPro" id="IPR010261">
    <property type="entry name" value="Tir_chaperone"/>
</dbReference>
<organism evidence="1 2">
    <name type="scientific">Ottowia thiooxydans</name>
    <dbReference type="NCBI Taxonomy" id="219182"/>
    <lineage>
        <taxon>Bacteria</taxon>
        <taxon>Pseudomonadati</taxon>
        <taxon>Pseudomonadota</taxon>
        <taxon>Betaproteobacteria</taxon>
        <taxon>Burkholderiales</taxon>
        <taxon>Comamonadaceae</taxon>
        <taxon>Ottowia</taxon>
    </lineage>
</organism>
<dbReference type="RefSeq" id="WP_354449196.1">
    <property type="nucleotide sequence ID" value="NZ_JBEPSH010000016.1"/>
</dbReference>
<dbReference type="Gene3D" id="3.30.1460.10">
    <property type="match status" value="1"/>
</dbReference>
<proteinExistence type="predicted"/>
<reference evidence="1 2" key="1">
    <citation type="submission" date="2024-06" db="EMBL/GenBank/DDBJ databases">
        <title>Sorghum-associated microbial communities from plants grown in Nebraska, USA.</title>
        <authorList>
            <person name="Schachtman D."/>
        </authorList>
    </citation>
    <scope>NUCLEOTIDE SEQUENCE [LARGE SCALE GENOMIC DNA]</scope>
    <source>
        <strain evidence="1 2">2709</strain>
    </source>
</reference>
<dbReference type="Proteomes" id="UP001549320">
    <property type="component" value="Unassembled WGS sequence"/>
</dbReference>
<gene>
    <name evidence="1" type="ORF">ABIE13_005482</name>
</gene>
<evidence type="ECO:0000313" key="2">
    <source>
        <dbReference type="Proteomes" id="UP001549320"/>
    </source>
</evidence>
<keyword evidence="2" id="KW-1185">Reference proteome</keyword>
<dbReference type="SUPFAM" id="SSF69635">
    <property type="entry name" value="Type III secretory system chaperone-like"/>
    <property type="match status" value="1"/>
</dbReference>